<dbReference type="Proteomes" id="UP000266389">
    <property type="component" value="Unassembled WGS sequence"/>
</dbReference>
<dbReference type="Gene3D" id="3.40.640.10">
    <property type="entry name" value="Type I PLP-dependent aspartate aminotransferase-like (Major domain)"/>
    <property type="match status" value="1"/>
</dbReference>
<dbReference type="InterPro" id="IPR015424">
    <property type="entry name" value="PyrdxlP-dep_Trfase"/>
</dbReference>
<keyword evidence="6 10" id="KW-0663">Pyridoxal phosphate</keyword>
<dbReference type="InterPro" id="IPR049704">
    <property type="entry name" value="Aminotrans_3_PPA_site"/>
</dbReference>
<evidence type="ECO:0000256" key="6">
    <source>
        <dbReference type="ARBA" id="ARBA00022898"/>
    </source>
</evidence>
<gene>
    <name evidence="11" type="primary">hemL</name>
    <name evidence="11" type="ORF">D0433_03745</name>
</gene>
<keyword evidence="8" id="KW-0627">Porphyrin biosynthesis</keyword>
<evidence type="ECO:0000256" key="2">
    <source>
        <dbReference type="ARBA" id="ARBA00004819"/>
    </source>
</evidence>
<dbReference type="EC" id="5.4.3.8" evidence="4 9"/>
<accession>A0A395M242</accession>
<evidence type="ECO:0000256" key="4">
    <source>
        <dbReference type="ARBA" id="ARBA00012143"/>
    </source>
</evidence>
<dbReference type="CDD" id="cd00610">
    <property type="entry name" value="OAT_like"/>
    <property type="match status" value="1"/>
</dbReference>
<evidence type="ECO:0000313" key="12">
    <source>
        <dbReference type="Proteomes" id="UP000266389"/>
    </source>
</evidence>
<dbReference type="FunFam" id="3.40.640.10:FF:000021">
    <property type="entry name" value="Glutamate-1-semialdehyde 2,1-aminomutase"/>
    <property type="match status" value="1"/>
</dbReference>
<dbReference type="InterPro" id="IPR015422">
    <property type="entry name" value="PyrdxlP-dep_Trfase_small"/>
</dbReference>
<dbReference type="SUPFAM" id="SSF53383">
    <property type="entry name" value="PLP-dependent transferases"/>
    <property type="match status" value="1"/>
</dbReference>
<evidence type="ECO:0000256" key="8">
    <source>
        <dbReference type="ARBA" id="ARBA00023244"/>
    </source>
</evidence>
<protein>
    <recommendedName>
        <fullName evidence="5 9">Glutamate-1-semialdehyde 2,1-aminomutase</fullName>
        <ecNumber evidence="4 9">5.4.3.8</ecNumber>
    </recommendedName>
</protein>
<comment type="pathway">
    <text evidence="2">Porphyrin-containing compound metabolism; protoporphyrin-IX biosynthesis; 5-aminolevulinate from L-glutamyl-tRNA(Glu): step 2/2.</text>
</comment>
<evidence type="ECO:0000256" key="5">
    <source>
        <dbReference type="ARBA" id="ARBA00015416"/>
    </source>
</evidence>
<dbReference type="Gene3D" id="3.90.1150.10">
    <property type="entry name" value="Aspartate Aminotransferase, domain 1"/>
    <property type="match status" value="1"/>
</dbReference>
<comment type="caution">
    <text evidence="11">The sequence shown here is derived from an EMBL/GenBank/DDBJ whole genome shotgun (WGS) entry which is preliminary data.</text>
</comment>
<dbReference type="UniPathway" id="UPA00251">
    <property type="reaction ID" value="UER00317"/>
</dbReference>
<dbReference type="GO" id="GO:0005737">
    <property type="term" value="C:cytoplasm"/>
    <property type="evidence" value="ECO:0007669"/>
    <property type="project" value="UniProtKB-UniRule"/>
</dbReference>
<sequence length="406" mass="43935">MLNHTKSHALFERAKSVIPGGVNSPVRAFKSVGGTPVFMQKGDGAYLMDVDGNRYIDYIGSWGPFILGHNHPKVVEAIEHTLRNIGTSFGAPTELEVEFAELISSLMPSMQLVRLVSSGTEATMSAIRVARGFTGREKIIKFEGCYHGHGDSFLIKAGSGALTLGVPDSPGVTKGTAQDTLNATFNDIESVRQLVREYPNQIAAIIIEPIGGNMGVVPAHKDFLQALRDLCTRENIILIFDEVMTGFRVALGGAQSLYGITPDMTTIGKILGGGLPVGAYGGRKDIMNRVAPAGDIYQAGTLSGNPLAVSAGLATLKILRDENPYPDLEAKGNLLEEGFRENLKKLDLNLCLKRVGSMMCLFMTEQDVVDFKSATTSDTKKYAAYFHAMLERGIYLAPAQYEAMFF</sequence>
<dbReference type="InterPro" id="IPR005814">
    <property type="entry name" value="Aminotrans_3"/>
</dbReference>
<dbReference type="InterPro" id="IPR015421">
    <property type="entry name" value="PyrdxlP-dep_Trfase_major"/>
</dbReference>
<dbReference type="InterPro" id="IPR004639">
    <property type="entry name" value="4pyrrol_synth_GluAld_NH2Trfase"/>
</dbReference>
<dbReference type="GO" id="GO:0006782">
    <property type="term" value="P:protoporphyrinogen IX biosynthetic process"/>
    <property type="evidence" value="ECO:0007669"/>
    <property type="project" value="UniProtKB-UniPathway"/>
</dbReference>
<reference evidence="11 12" key="1">
    <citation type="journal article" date="2011" name="ISME J.">
        <title>Community ecology of hot spring cyanobacterial mats: predominant populations and their functional potential.</title>
        <authorList>
            <person name="Klatt C.G."/>
            <person name="Wood J.M."/>
            <person name="Rusch D.B."/>
            <person name="Bateson M.M."/>
            <person name="Hamamura N."/>
            <person name="Heidelberg J.F."/>
            <person name="Grossman A.R."/>
            <person name="Bhaya D."/>
            <person name="Cohan F.M."/>
            <person name="Kuhl M."/>
            <person name="Bryant D.A."/>
            <person name="Ward D.M."/>
        </authorList>
    </citation>
    <scope>NUCLEOTIDE SEQUENCE [LARGE SCALE GENOMIC DNA]</scope>
    <source>
        <strain evidence="11">OS</strain>
    </source>
</reference>
<dbReference type="NCBIfam" id="NF000818">
    <property type="entry name" value="PRK00062.1"/>
    <property type="match status" value="1"/>
</dbReference>
<evidence type="ECO:0000313" key="11">
    <source>
        <dbReference type="EMBL" id="RFM24826.1"/>
    </source>
</evidence>
<dbReference type="Pfam" id="PF00202">
    <property type="entry name" value="Aminotran_3"/>
    <property type="match status" value="1"/>
</dbReference>
<dbReference type="PANTHER" id="PTHR43713:SF3">
    <property type="entry name" value="GLUTAMATE-1-SEMIALDEHYDE 2,1-AMINOMUTASE 1, CHLOROPLASTIC-RELATED"/>
    <property type="match status" value="1"/>
</dbReference>
<dbReference type="AlphaFoldDB" id="A0A395M242"/>
<evidence type="ECO:0000256" key="9">
    <source>
        <dbReference type="NCBIfam" id="TIGR00713"/>
    </source>
</evidence>
<organism evidence="11 12">
    <name type="scientific">Candidatus Thermochlorobacter aerophilus</name>
    <dbReference type="NCBI Taxonomy" id="1868324"/>
    <lineage>
        <taxon>Bacteria</taxon>
        <taxon>Pseudomonadati</taxon>
        <taxon>Chlorobiota</taxon>
        <taxon>Chlorobiia</taxon>
        <taxon>Chlorobiales</taxon>
        <taxon>Candidatus Thermochlorobacteriaceae</taxon>
        <taxon>Candidatus Thermochlorobacter</taxon>
    </lineage>
</organism>
<evidence type="ECO:0000256" key="3">
    <source>
        <dbReference type="ARBA" id="ARBA00008981"/>
    </source>
</evidence>
<keyword evidence="7 11" id="KW-0413">Isomerase</keyword>
<dbReference type="GO" id="GO:0042286">
    <property type="term" value="F:glutamate-1-semialdehyde 2,1-aminomutase activity"/>
    <property type="evidence" value="ECO:0007669"/>
    <property type="project" value="UniProtKB-UniRule"/>
</dbReference>
<dbReference type="HAMAP" id="MF_00375">
    <property type="entry name" value="HemL_aminotrans_3"/>
    <property type="match status" value="1"/>
</dbReference>
<evidence type="ECO:0000256" key="7">
    <source>
        <dbReference type="ARBA" id="ARBA00023235"/>
    </source>
</evidence>
<dbReference type="EMBL" id="PHFL01000024">
    <property type="protein sequence ID" value="RFM24826.1"/>
    <property type="molecule type" value="Genomic_DNA"/>
</dbReference>
<dbReference type="GO" id="GO:0030170">
    <property type="term" value="F:pyridoxal phosphate binding"/>
    <property type="evidence" value="ECO:0007669"/>
    <property type="project" value="InterPro"/>
</dbReference>
<dbReference type="PROSITE" id="PS00600">
    <property type="entry name" value="AA_TRANSFER_CLASS_3"/>
    <property type="match status" value="1"/>
</dbReference>
<dbReference type="PANTHER" id="PTHR43713">
    <property type="entry name" value="GLUTAMATE-1-SEMIALDEHYDE 2,1-AMINOMUTASE"/>
    <property type="match status" value="1"/>
</dbReference>
<comment type="cofactor">
    <cofactor evidence="1">
        <name>pyridoxal 5'-phosphate</name>
        <dbReference type="ChEBI" id="CHEBI:597326"/>
    </cofactor>
</comment>
<evidence type="ECO:0000256" key="1">
    <source>
        <dbReference type="ARBA" id="ARBA00001933"/>
    </source>
</evidence>
<proteinExistence type="inferred from homology"/>
<dbReference type="NCBIfam" id="TIGR00713">
    <property type="entry name" value="hemL"/>
    <property type="match status" value="1"/>
</dbReference>
<comment type="similarity">
    <text evidence="3">Belongs to the class-III pyridoxal-phosphate-dependent aminotransferase family. HemL subfamily.</text>
</comment>
<evidence type="ECO:0000256" key="10">
    <source>
        <dbReference type="RuleBase" id="RU003560"/>
    </source>
</evidence>
<dbReference type="GO" id="GO:0008483">
    <property type="term" value="F:transaminase activity"/>
    <property type="evidence" value="ECO:0007669"/>
    <property type="project" value="InterPro"/>
</dbReference>
<name>A0A395M242_9BACT</name>
<feature type="non-terminal residue" evidence="11">
    <location>
        <position position="406"/>
    </location>
</feature>